<gene>
    <name evidence="2" type="ORF">WJX75_001668</name>
</gene>
<dbReference type="InterPro" id="IPR057514">
    <property type="entry name" value="NTF2_SigF"/>
</dbReference>
<organism evidence="2 3">
    <name type="scientific">Coccomyxa subellipsoidea</name>
    <dbReference type="NCBI Taxonomy" id="248742"/>
    <lineage>
        <taxon>Eukaryota</taxon>
        <taxon>Viridiplantae</taxon>
        <taxon>Chlorophyta</taxon>
        <taxon>core chlorophytes</taxon>
        <taxon>Trebouxiophyceae</taxon>
        <taxon>Trebouxiophyceae incertae sedis</taxon>
        <taxon>Coccomyxaceae</taxon>
        <taxon>Coccomyxa</taxon>
    </lineage>
</organism>
<evidence type="ECO:0000259" key="1">
    <source>
        <dbReference type="Pfam" id="PF24840"/>
    </source>
</evidence>
<dbReference type="SUPFAM" id="SSF54427">
    <property type="entry name" value="NTF2-like"/>
    <property type="match status" value="1"/>
</dbReference>
<evidence type="ECO:0000313" key="2">
    <source>
        <dbReference type="EMBL" id="KAK9918146.1"/>
    </source>
</evidence>
<sequence length="347" mass="40088">MAKYWARDATFTHISFKAFNRDDIWGIYQLWSLNNRGIGIDYLETIAEPKGNSVLLDVLEHCNVWWFPPFSHQDVKIHTVLDLRDTPSGKVIINQYDHTLIVESFLYHQFPRLGNFLYKHVLPAGGSAVASIGNWLYEHVNHKTEVPKFKRPLLVDPEFSIPRTAEILFSRDASGRRALVYGAFADDALYYNTFFTVVGPDQIFGMFNFWANLNRKVEIRIQRVVPQGDRILVDTEQFFTPFFWPSFLHPLVWYNHILISTKDNPAGGKLITRLDNHIIALEPFLKYNLGPLSWAYEKMRIVNGKLFGYAGRSAHRFLEWYHTNHVADKVAAHVPNGFLTTASKMAN</sequence>
<protein>
    <recommendedName>
        <fullName evidence="1">SigF-like NTF2-like domain-containing protein</fullName>
    </recommendedName>
</protein>
<name>A0ABR2Z2G7_9CHLO</name>
<dbReference type="InterPro" id="IPR032710">
    <property type="entry name" value="NTF2-like_dom_sf"/>
</dbReference>
<evidence type="ECO:0000313" key="3">
    <source>
        <dbReference type="Proteomes" id="UP001491310"/>
    </source>
</evidence>
<proteinExistence type="predicted"/>
<dbReference type="EMBL" id="JALJOT010000001">
    <property type="protein sequence ID" value="KAK9918146.1"/>
    <property type="molecule type" value="Genomic_DNA"/>
</dbReference>
<keyword evidence="3" id="KW-1185">Reference proteome</keyword>
<comment type="caution">
    <text evidence="2">The sequence shown here is derived from an EMBL/GenBank/DDBJ whole genome shotgun (WGS) entry which is preliminary data.</text>
</comment>
<reference evidence="2 3" key="1">
    <citation type="journal article" date="2024" name="Nat. Commun.">
        <title>Phylogenomics reveals the evolutionary origins of lichenization in chlorophyte algae.</title>
        <authorList>
            <person name="Puginier C."/>
            <person name="Libourel C."/>
            <person name="Otte J."/>
            <person name="Skaloud P."/>
            <person name="Haon M."/>
            <person name="Grisel S."/>
            <person name="Petersen M."/>
            <person name="Berrin J.G."/>
            <person name="Delaux P.M."/>
            <person name="Dal Grande F."/>
            <person name="Keller J."/>
        </authorList>
    </citation>
    <scope>NUCLEOTIDE SEQUENCE [LARGE SCALE GENOMIC DNA]</scope>
    <source>
        <strain evidence="2 3">SAG 216-7</strain>
    </source>
</reference>
<dbReference type="PANTHER" id="PTHR35393:SF1">
    <property type="entry name" value="SNOAL-LIKE DOMAIN-CONTAINING PROTEIN"/>
    <property type="match status" value="1"/>
</dbReference>
<feature type="domain" description="SigF-like NTF2-like" evidence="1">
    <location>
        <begin position="2"/>
        <end position="133"/>
    </location>
</feature>
<dbReference type="Pfam" id="PF24840">
    <property type="entry name" value="NTF2_SigF"/>
    <property type="match status" value="1"/>
</dbReference>
<dbReference type="PANTHER" id="PTHR35393">
    <property type="entry name" value="CHROMOSOME 1, WHOLE GENOME SHOTGUN SEQUENCE"/>
    <property type="match status" value="1"/>
</dbReference>
<dbReference type="Proteomes" id="UP001491310">
    <property type="component" value="Unassembled WGS sequence"/>
</dbReference>
<accession>A0ABR2Z2G7</accession>